<dbReference type="VEuPathDB" id="FungiDB:MELLADRAFT_31883"/>
<evidence type="ECO:0000313" key="5">
    <source>
        <dbReference type="EMBL" id="EGG09525.1"/>
    </source>
</evidence>
<feature type="non-terminal residue" evidence="5">
    <location>
        <position position="1"/>
    </location>
</feature>
<dbReference type="Proteomes" id="UP000001072">
    <property type="component" value="Unassembled WGS sequence"/>
</dbReference>
<evidence type="ECO:0000259" key="4">
    <source>
        <dbReference type="PROSITE" id="PS51456"/>
    </source>
</evidence>
<dbReference type="AlphaFoldDB" id="F4RE00"/>
<dbReference type="OrthoDB" id="370884at2759"/>
<dbReference type="STRING" id="747676.F4RE00"/>
<organism evidence="6">
    <name type="scientific">Melampsora larici-populina (strain 98AG31 / pathotype 3-4-7)</name>
    <name type="common">Poplar leaf rust fungus</name>
    <dbReference type="NCBI Taxonomy" id="747676"/>
    <lineage>
        <taxon>Eukaryota</taxon>
        <taxon>Fungi</taxon>
        <taxon>Dikarya</taxon>
        <taxon>Basidiomycota</taxon>
        <taxon>Pucciniomycotina</taxon>
        <taxon>Pucciniomycetes</taxon>
        <taxon>Pucciniales</taxon>
        <taxon>Melampsoraceae</taxon>
        <taxon>Melampsora</taxon>
    </lineage>
</organism>
<keyword evidence="6" id="KW-1185">Reference proteome</keyword>
<evidence type="ECO:0000256" key="1">
    <source>
        <dbReference type="ARBA" id="ARBA00023123"/>
    </source>
</evidence>
<keyword evidence="3" id="KW-0009">Actin-binding</keyword>
<keyword evidence="1 3" id="KW-0518">Myosin</keyword>
<comment type="similarity">
    <text evidence="3">Belongs to the TRAFAC class myosin-kinesin ATPase superfamily. Myosin family.</text>
</comment>
<dbReference type="GeneID" id="18927162"/>
<dbReference type="GO" id="GO:0003774">
    <property type="term" value="F:cytoskeletal motor activity"/>
    <property type="evidence" value="ECO:0007669"/>
    <property type="project" value="InterPro"/>
</dbReference>
<evidence type="ECO:0000256" key="3">
    <source>
        <dbReference type="PROSITE-ProRule" id="PRU00782"/>
    </source>
</evidence>
<keyword evidence="2" id="KW-0505">Motor protein</keyword>
<sequence>ALPGKKGSKLVQQIPAAQFILDSFGNTFTSDNSNASRFGQYTELQFAKNGKLCGLKTLEYYLKRQRV</sequence>
<dbReference type="InParanoid" id="F4RE00"/>
<dbReference type="GO" id="GO:0005524">
    <property type="term" value="F:ATP binding"/>
    <property type="evidence" value="ECO:0007669"/>
    <property type="project" value="InterPro"/>
</dbReference>
<feature type="domain" description="Myosin motor" evidence="4">
    <location>
        <begin position="1"/>
        <end position="67"/>
    </location>
</feature>
<dbReference type="SUPFAM" id="SSF52540">
    <property type="entry name" value="P-loop containing nucleoside triphosphate hydrolases"/>
    <property type="match status" value="1"/>
</dbReference>
<accession>F4RE00</accession>
<comment type="caution">
    <text evidence="3">Lacks conserved residue(s) required for the propagation of feature annotation.</text>
</comment>
<dbReference type="HOGENOM" id="CLU_2819504_0_0_1"/>
<dbReference type="GO" id="GO:0003779">
    <property type="term" value="F:actin binding"/>
    <property type="evidence" value="ECO:0007669"/>
    <property type="project" value="UniProtKB-KW"/>
</dbReference>
<evidence type="ECO:0000313" key="6">
    <source>
        <dbReference type="Proteomes" id="UP000001072"/>
    </source>
</evidence>
<name>F4RE00_MELLP</name>
<dbReference type="PROSITE" id="PS51456">
    <property type="entry name" value="MYOSIN_MOTOR"/>
    <property type="match status" value="1"/>
</dbReference>
<proteinExistence type="inferred from homology"/>
<dbReference type="Gene3D" id="3.40.850.10">
    <property type="entry name" value="Kinesin motor domain"/>
    <property type="match status" value="1"/>
</dbReference>
<dbReference type="KEGG" id="mlr:MELLADRAFT_31883"/>
<dbReference type="InterPro" id="IPR027417">
    <property type="entry name" value="P-loop_NTPase"/>
</dbReference>
<dbReference type="EMBL" id="GL883097">
    <property type="protein sequence ID" value="EGG09525.1"/>
    <property type="molecule type" value="Genomic_DNA"/>
</dbReference>
<dbReference type="GO" id="GO:0016459">
    <property type="term" value="C:myosin complex"/>
    <property type="evidence" value="ECO:0007669"/>
    <property type="project" value="UniProtKB-KW"/>
</dbReference>
<evidence type="ECO:0000256" key="2">
    <source>
        <dbReference type="ARBA" id="ARBA00023175"/>
    </source>
</evidence>
<dbReference type="InterPro" id="IPR001609">
    <property type="entry name" value="Myosin_head_motor_dom-like"/>
</dbReference>
<dbReference type="Pfam" id="PF00063">
    <property type="entry name" value="Myosin_head"/>
    <property type="match status" value="1"/>
</dbReference>
<reference evidence="6" key="1">
    <citation type="journal article" date="2011" name="Proc. Natl. Acad. Sci. U.S.A.">
        <title>Obligate biotrophy features unraveled by the genomic analysis of rust fungi.</title>
        <authorList>
            <person name="Duplessis S."/>
            <person name="Cuomo C.A."/>
            <person name="Lin Y.-C."/>
            <person name="Aerts A."/>
            <person name="Tisserant E."/>
            <person name="Veneault-Fourrey C."/>
            <person name="Joly D.L."/>
            <person name="Hacquard S."/>
            <person name="Amselem J."/>
            <person name="Cantarel B.L."/>
            <person name="Chiu R."/>
            <person name="Coutinho P.M."/>
            <person name="Feau N."/>
            <person name="Field M."/>
            <person name="Frey P."/>
            <person name="Gelhaye E."/>
            <person name="Goldberg J."/>
            <person name="Grabherr M.G."/>
            <person name="Kodira C.D."/>
            <person name="Kohler A."/>
            <person name="Kuees U."/>
            <person name="Lindquist E.A."/>
            <person name="Lucas S.M."/>
            <person name="Mago R."/>
            <person name="Mauceli E."/>
            <person name="Morin E."/>
            <person name="Murat C."/>
            <person name="Pangilinan J.L."/>
            <person name="Park R."/>
            <person name="Pearson M."/>
            <person name="Quesneville H."/>
            <person name="Rouhier N."/>
            <person name="Sakthikumar S."/>
            <person name="Salamov A.A."/>
            <person name="Schmutz J."/>
            <person name="Selles B."/>
            <person name="Shapiro H."/>
            <person name="Tanguay P."/>
            <person name="Tuskan G.A."/>
            <person name="Henrissat B."/>
            <person name="Van de Peer Y."/>
            <person name="Rouze P."/>
            <person name="Ellis J.G."/>
            <person name="Dodds P.N."/>
            <person name="Schein J.E."/>
            <person name="Zhong S."/>
            <person name="Hamelin R.C."/>
            <person name="Grigoriev I.V."/>
            <person name="Szabo L.J."/>
            <person name="Martin F."/>
        </authorList>
    </citation>
    <scope>NUCLEOTIDE SEQUENCE [LARGE SCALE GENOMIC DNA]</scope>
    <source>
        <strain evidence="6">98AG31 / pathotype 3-4-7</strain>
    </source>
</reference>
<protein>
    <recommendedName>
        <fullName evidence="4">Myosin motor domain-containing protein</fullName>
    </recommendedName>
</protein>
<feature type="non-terminal residue" evidence="5">
    <location>
        <position position="67"/>
    </location>
</feature>
<dbReference type="RefSeq" id="XP_007407252.1">
    <property type="nucleotide sequence ID" value="XM_007407190.1"/>
</dbReference>
<dbReference type="InterPro" id="IPR036961">
    <property type="entry name" value="Kinesin_motor_dom_sf"/>
</dbReference>
<gene>
    <name evidence="5" type="ORF">MELLADRAFT_31883</name>
</gene>